<evidence type="ECO:0000313" key="11">
    <source>
        <dbReference type="Proteomes" id="UP000287502"/>
    </source>
</evidence>
<dbReference type="InterPro" id="IPR029069">
    <property type="entry name" value="HotDog_dom_sf"/>
</dbReference>
<dbReference type="Pfam" id="PF20791">
    <property type="entry name" value="Acyl-ACP_TE_C"/>
    <property type="match status" value="1"/>
</dbReference>
<dbReference type="Proteomes" id="UP000287502">
    <property type="component" value="Chromosome"/>
</dbReference>
<dbReference type="GO" id="GO:0000036">
    <property type="term" value="F:acyl carrier activity"/>
    <property type="evidence" value="ECO:0007669"/>
    <property type="project" value="TreeGrafter"/>
</dbReference>
<accession>A0A410K170</accession>
<keyword evidence="5" id="KW-0809">Transit peptide</keyword>
<keyword evidence="4" id="KW-0276">Fatty acid metabolism</keyword>
<keyword evidence="11" id="KW-1185">Reference proteome</keyword>
<dbReference type="EMBL" id="CP035108">
    <property type="protein sequence ID" value="QAR34075.1"/>
    <property type="molecule type" value="Genomic_DNA"/>
</dbReference>
<evidence type="ECO:0008006" key="12">
    <source>
        <dbReference type="Google" id="ProtNLM"/>
    </source>
</evidence>
<evidence type="ECO:0000256" key="4">
    <source>
        <dbReference type="ARBA" id="ARBA00022832"/>
    </source>
</evidence>
<evidence type="ECO:0000259" key="8">
    <source>
        <dbReference type="Pfam" id="PF01643"/>
    </source>
</evidence>
<gene>
    <name evidence="10" type="ORF">EP073_11875</name>
</gene>
<dbReference type="OrthoDB" id="9801517at2"/>
<evidence type="ECO:0000256" key="6">
    <source>
        <dbReference type="ARBA" id="ARBA00023098"/>
    </source>
</evidence>
<dbReference type="InterPro" id="IPR045023">
    <property type="entry name" value="FATA/B"/>
</dbReference>
<keyword evidence="6" id="KW-0443">Lipid metabolism</keyword>
<feature type="domain" description="Acyl-ACP thioesterase-like C-terminal" evidence="9">
    <location>
        <begin position="165"/>
        <end position="226"/>
    </location>
</feature>
<feature type="domain" description="Acyl-ACP thioesterase N-terminal hotdog" evidence="8">
    <location>
        <begin position="20"/>
        <end position="145"/>
    </location>
</feature>
<evidence type="ECO:0000313" key="10">
    <source>
        <dbReference type="EMBL" id="QAR34075.1"/>
    </source>
</evidence>
<dbReference type="PANTHER" id="PTHR31727:SF6">
    <property type="entry name" value="OLEOYL-ACYL CARRIER PROTEIN THIOESTERASE 1, CHLOROPLASTIC"/>
    <property type="match status" value="1"/>
</dbReference>
<dbReference type="KEGG" id="gtl:EP073_11875"/>
<dbReference type="AlphaFoldDB" id="A0A410K170"/>
<keyword evidence="7" id="KW-0275">Fatty acid biosynthesis</keyword>
<dbReference type="GO" id="GO:0016297">
    <property type="term" value="F:fatty acyl-[ACP] hydrolase activity"/>
    <property type="evidence" value="ECO:0007669"/>
    <property type="project" value="InterPro"/>
</dbReference>
<protein>
    <recommendedName>
        <fullName evidence="12">Acyl-[acyl-carrier-protein] thioesterase</fullName>
    </recommendedName>
</protein>
<keyword evidence="2" id="KW-0444">Lipid biosynthesis</keyword>
<evidence type="ECO:0000256" key="5">
    <source>
        <dbReference type="ARBA" id="ARBA00022946"/>
    </source>
</evidence>
<dbReference type="InterPro" id="IPR002864">
    <property type="entry name" value="Acyl-ACP_thioesterase_NHD"/>
</dbReference>
<evidence type="ECO:0000256" key="7">
    <source>
        <dbReference type="ARBA" id="ARBA00023160"/>
    </source>
</evidence>
<proteinExistence type="inferred from homology"/>
<evidence type="ECO:0000256" key="2">
    <source>
        <dbReference type="ARBA" id="ARBA00022516"/>
    </source>
</evidence>
<dbReference type="Gene3D" id="3.10.129.10">
    <property type="entry name" value="Hotdog Thioesterase"/>
    <property type="match status" value="1"/>
</dbReference>
<reference evidence="10 11" key="1">
    <citation type="submission" date="2019-01" db="EMBL/GenBank/DDBJ databases">
        <title>Geovibrio thiophilus DSM 11263, complete genome.</title>
        <authorList>
            <person name="Spring S."/>
            <person name="Bunk B."/>
            <person name="Sproer C."/>
        </authorList>
    </citation>
    <scope>NUCLEOTIDE SEQUENCE [LARGE SCALE GENOMIC DNA]</scope>
    <source>
        <strain evidence="10 11">DSM 11263</strain>
    </source>
</reference>
<evidence type="ECO:0000256" key="1">
    <source>
        <dbReference type="ARBA" id="ARBA00006500"/>
    </source>
</evidence>
<evidence type="ECO:0000256" key="3">
    <source>
        <dbReference type="ARBA" id="ARBA00022801"/>
    </source>
</evidence>
<dbReference type="InterPro" id="IPR049427">
    <property type="entry name" value="Acyl-ACP_TE_C"/>
</dbReference>
<dbReference type="PANTHER" id="PTHR31727">
    <property type="entry name" value="OLEOYL-ACYL CARRIER PROTEIN THIOESTERASE 1, CHLOROPLASTIC"/>
    <property type="match status" value="1"/>
</dbReference>
<sequence length="257" mass="29475">MENMFIWNMIGFIKGEKMKYCTTDSIKINDAGTDGHILPDALFRIFQEAAIKHSDSVGFTHGKYMEMNRLWMLHRLSYRLHSGINLYDTLKTETWSRGMQRFRGFREYELSRNGQRVCTASSVWLFIDTAKKRPAKIEPEIPEAYKPVDETTSGTAIEDWQPEKPSETAESCRIQTRLSDFDINSHLNNTVYSAYIFQAFAEINGAKKDFSEFCIEFSHELPLGTKEALVKIERKGADCVFSVSDGTQTNALGFFRA</sequence>
<organism evidence="10 11">
    <name type="scientific">Geovibrio thiophilus</name>
    <dbReference type="NCBI Taxonomy" id="139438"/>
    <lineage>
        <taxon>Bacteria</taxon>
        <taxon>Pseudomonadati</taxon>
        <taxon>Deferribacterota</taxon>
        <taxon>Deferribacteres</taxon>
        <taxon>Deferribacterales</taxon>
        <taxon>Geovibrionaceae</taxon>
        <taxon>Geovibrio</taxon>
    </lineage>
</organism>
<dbReference type="CDD" id="cd00586">
    <property type="entry name" value="4HBT"/>
    <property type="match status" value="1"/>
</dbReference>
<name>A0A410K170_9BACT</name>
<comment type="similarity">
    <text evidence="1">Belongs to the acyl-ACP thioesterase family.</text>
</comment>
<evidence type="ECO:0000259" key="9">
    <source>
        <dbReference type="Pfam" id="PF20791"/>
    </source>
</evidence>
<dbReference type="SUPFAM" id="SSF54637">
    <property type="entry name" value="Thioesterase/thiol ester dehydrase-isomerase"/>
    <property type="match status" value="2"/>
</dbReference>
<keyword evidence="3" id="KW-0378">Hydrolase</keyword>
<dbReference type="Pfam" id="PF01643">
    <property type="entry name" value="Acyl-ACP_TE"/>
    <property type="match status" value="1"/>
</dbReference>